<accession>A0AAE4ARF4</accession>
<name>A0AAE4ARF4_9HYPH</name>
<dbReference type="SUPFAM" id="SSF74653">
    <property type="entry name" value="TolA/TonB C-terminal domain"/>
    <property type="match status" value="1"/>
</dbReference>
<evidence type="ECO:0000313" key="2">
    <source>
        <dbReference type="EMBL" id="MDQ0313963.1"/>
    </source>
</evidence>
<gene>
    <name evidence="2" type="ORF">J2S73_000400</name>
</gene>
<comment type="caution">
    <text evidence="2">The sequence shown here is derived from an EMBL/GenBank/DDBJ whole genome shotgun (WGS) entry which is preliminary data.</text>
</comment>
<dbReference type="Gene3D" id="3.30.1150.10">
    <property type="match status" value="1"/>
</dbReference>
<evidence type="ECO:0000313" key="3">
    <source>
        <dbReference type="Proteomes" id="UP001229244"/>
    </source>
</evidence>
<dbReference type="RefSeq" id="WP_306883752.1">
    <property type="nucleotide sequence ID" value="NZ_JAUSUL010000001.1"/>
</dbReference>
<feature type="compositionally biased region" description="Acidic residues" evidence="1">
    <location>
        <begin position="71"/>
        <end position="80"/>
    </location>
</feature>
<protein>
    <submittedName>
        <fullName evidence="2">Outer membrane biosynthesis protein TonB</fullName>
    </submittedName>
</protein>
<feature type="compositionally biased region" description="Low complexity" evidence="1">
    <location>
        <begin position="97"/>
        <end position="109"/>
    </location>
</feature>
<proteinExistence type="predicted"/>
<feature type="compositionally biased region" description="Low complexity" evidence="1">
    <location>
        <begin position="131"/>
        <end position="141"/>
    </location>
</feature>
<dbReference type="AlphaFoldDB" id="A0AAE4ARF4"/>
<evidence type="ECO:0000256" key="1">
    <source>
        <dbReference type="SAM" id="MobiDB-lite"/>
    </source>
</evidence>
<keyword evidence="3" id="KW-1185">Reference proteome</keyword>
<reference evidence="2" key="1">
    <citation type="submission" date="2023-07" db="EMBL/GenBank/DDBJ databases">
        <title>Genomic Encyclopedia of Type Strains, Phase IV (KMG-IV): sequencing the most valuable type-strain genomes for metagenomic binning, comparative biology and taxonomic classification.</title>
        <authorList>
            <person name="Goeker M."/>
        </authorList>
    </citation>
    <scope>NUCLEOTIDE SEQUENCE</scope>
    <source>
        <strain evidence="2">DSM 21202</strain>
    </source>
</reference>
<organism evidence="2 3">
    <name type="scientific">Amorphus orientalis</name>
    <dbReference type="NCBI Taxonomy" id="649198"/>
    <lineage>
        <taxon>Bacteria</taxon>
        <taxon>Pseudomonadati</taxon>
        <taxon>Pseudomonadota</taxon>
        <taxon>Alphaproteobacteria</taxon>
        <taxon>Hyphomicrobiales</taxon>
        <taxon>Amorphaceae</taxon>
        <taxon>Amorphus</taxon>
    </lineage>
</organism>
<feature type="compositionally biased region" description="Acidic residues" evidence="1">
    <location>
        <begin position="110"/>
        <end position="125"/>
    </location>
</feature>
<dbReference type="Proteomes" id="UP001229244">
    <property type="component" value="Unassembled WGS sequence"/>
</dbReference>
<dbReference type="EMBL" id="JAUSUL010000001">
    <property type="protein sequence ID" value="MDQ0313963.1"/>
    <property type="molecule type" value="Genomic_DNA"/>
</dbReference>
<feature type="region of interest" description="Disordered" evidence="1">
    <location>
        <begin position="50"/>
        <end position="220"/>
    </location>
</feature>
<sequence>MRVGLIVSLAAHGAILLWSVVAWPDAESFAARPIEALPVELVTIGEVTDISRGSPTAEVEPEPEPDRETVESEAEADQAGETETPSDSPAERENPSEAESAAPEPAAEPEAPDTEAAEAEAEAEPEPVPAPEQQAEAQAEPEPAPEQEQETEPQPTPTTNVVPRSKPNPPPQRSQPNQATASRSQESFDADRISSLLNKVEPSGGGTGQSQASAGIRSGGTDARMTMTELDALRSQIQQCWNPPIGARGADDLLVRVEMRLNPDGSVVGSPEVLNSSANPFFQAAADSARRAVLRCQPYNLPAEKYETWRQVRVTFDPRDLF</sequence>